<dbReference type="SUPFAM" id="SSF56300">
    <property type="entry name" value="Metallo-dependent phosphatases"/>
    <property type="match status" value="1"/>
</dbReference>
<sequence length="361" mass="41480">MASKYVGVYTEIYNGTGVINDRVRMAMEKYSVPLSFKSFLRMYQIWRNYNYGAEKINLGHATKLQDHVPDVKKMVQPTGQLDKLKHSLSEFNDILSELKPETHNPLDLPPSLESNYQPYKIPVNHNNILIIGDVHIPYHNIPALTLALKYGLENEVNTILLNGDIIDFYAISRFEKDPRKRNFGHEVLMTRQFLTTLRQLFPNAAIYYKCGNHDVRYDHYIMRNAPDLLGMNEFSFESLMKLDELNITFIPDKQIIRAGNLTILHGHELGQSVFSPVNIARGLFLRAKDNALCGHHHQASEHSEPNINGKLTTCWSVACLCELHPDYLPINKHHHGFAHVKVMDTGEFEVSNYRIVNGKIR</sequence>
<protein>
    <submittedName>
        <fullName evidence="2">Calcineurin-like phosphoesterase domain, lpxH type</fullName>
    </submittedName>
</protein>
<dbReference type="InterPro" id="IPR004843">
    <property type="entry name" value="Calcineurin-like_PHP"/>
</dbReference>
<gene>
    <name evidence="2" type="ORF">UFOVP1175_12</name>
</gene>
<dbReference type="Gene3D" id="3.60.21.10">
    <property type="match status" value="1"/>
</dbReference>
<reference evidence="2" key="1">
    <citation type="submission" date="2020-05" db="EMBL/GenBank/DDBJ databases">
        <authorList>
            <person name="Chiriac C."/>
            <person name="Salcher M."/>
            <person name="Ghai R."/>
            <person name="Kavagutti S V."/>
        </authorList>
    </citation>
    <scope>NUCLEOTIDE SEQUENCE</scope>
</reference>
<evidence type="ECO:0000259" key="1">
    <source>
        <dbReference type="Pfam" id="PF00149"/>
    </source>
</evidence>
<feature type="domain" description="Calcineurin-like phosphoesterase" evidence="1">
    <location>
        <begin position="128"/>
        <end position="267"/>
    </location>
</feature>
<dbReference type="InterPro" id="IPR029052">
    <property type="entry name" value="Metallo-depent_PP-like"/>
</dbReference>
<dbReference type="GO" id="GO:0016787">
    <property type="term" value="F:hydrolase activity"/>
    <property type="evidence" value="ECO:0007669"/>
    <property type="project" value="InterPro"/>
</dbReference>
<dbReference type="EMBL" id="LR797129">
    <property type="protein sequence ID" value="CAB4188315.1"/>
    <property type="molecule type" value="Genomic_DNA"/>
</dbReference>
<accession>A0A6J5R6D9</accession>
<dbReference type="Pfam" id="PF00149">
    <property type="entry name" value="Metallophos"/>
    <property type="match status" value="1"/>
</dbReference>
<organism evidence="2">
    <name type="scientific">uncultured Caudovirales phage</name>
    <dbReference type="NCBI Taxonomy" id="2100421"/>
    <lineage>
        <taxon>Viruses</taxon>
        <taxon>Duplodnaviria</taxon>
        <taxon>Heunggongvirae</taxon>
        <taxon>Uroviricota</taxon>
        <taxon>Caudoviricetes</taxon>
        <taxon>Peduoviridae</taxon>
        <taxon>Maltschvirus</taxon>
        <taxon>Maltschvirus maltsch</taxon>
    </lineage>
</organism>
<proteinExistence type="predicted"/>
<name>A0A6J5R6D9_9CAUD</name>
<evidence type="ECO:0000313" key="2">
    <source>
        <dbReference type="EMBL" id="CAB4188315.1"/>
    </source>
</evidence>